<evidence type="ECO:0000313" key="3">
    <source>
        <dbReference type="Proteomes" id="UP000276232"/>
    </source>
</evidence>
<gene>
    <name evidence="2" type="ORF">EDC03_1737</name>
</gene>
<comment type="caution">
    <text evidence="2">The sequence shown here is derived from an EMBL/GenBank/DDBJ whole genome shotgun (WGS) entry which is preliminary data.</text>
</comment>
<dbReference type="AlphaFoldDB" id="A0A3N1HLB7"/>
<organism evidence="2 3">
    <name type="scientific">Pseudokineococcus lusitanus</name>
    <dbReference type="NCBI Taxonomy" id="763993"/>
    <lineage>
        <taxon>Bacteria</taxon>
        <taxon>Bacillati</taxon>
        <taxon>Actinomycetota</taxon>
        <taxon>Actinomycetes</taxon>
        <taxon>Kineosporiales</taxon>
        <taxon>Kineosporiaceae</taxon>
        <taxon>Pseudokineococcus</taxon>
    </lineage>
</organism>
<keyword evidence="1" id="KW-1133">Transmembrane helix</keyword>
<keyword evidence="1" id="KW-0812">Transmembrane</keyword>
<protein>
    <submittedName>
        <fullName evidence="2">Uncharacterized protein</fullName>
    </submittedName>
</protein>
<keyword evidence="1" id="KW-0472">Membrane</keyword>
<dbReference type="InParanoid" id="A0A3N1HLB7"/>
<feature type="transmembrane region" description="Helical" evidence="1">
    <location>
        <begin position="23"/>
        <end position="41"/>
    </location>
</feature>
<evidence type="ECO:0000256" key="1">
    <source>
        <dbReference type="SAM" id="Phobius"/>
    </source>
</evidence>
<evidence type="ECO:0000313" key="2">
    <source>
        <dbReference type="EMBL" id="ROP43142.1"/>
    </source>
</evidence>
<name>A0A3N1HLB7_9ACTN</name>
<accession>A0A3N1HLB7</accession>
<dbReference type="RefSeq" id="WP_199720083.1">
    <property type="nucleotide sequence ID" value="NZ_RJKN01000004.1"/>
</dbReference>
<reference evidence="2 3" key="1">
    <citation type="journal article" date="2015" name="Stand. Genomic Sci.">
        <title>Genomic Encyclopedia of Bacterial and Archaeal Type Strains, Phase III: the genomes of soil and plant-associated and newly described type strains.</title>
        <authorList>
            <person name="Whitman W.B."/>
            <person name="Woyke T."/>
            <person name="Klenk H.P."/>
            <person name="Zhou Y."/>
            <person name="Lilburn T.G."/>
            <person name="Beck B.J."/>
            <person name="De Vos P."/>
            <person name="Vandamme P."/>
            <person name="Eisen J.A."/>
            <person name="Garrity G."/>
            <person name="Hugenholtz P."/>
            <person name="Kyrpides N.C."/>
        </authorList>
    </citation>
    <scope>NUCLEOTIDE SEQUENCE [LARGE SCALE GENOMIC DNA]</scope>
    <source>
        <strain evidence="2 3">CECT 7306</strain>
    </source>
</reference>
<sequence>MSSSTPAAAEPGAHDPSPSTQRVMVAVGWVVAGLPLAYGLVQTVRRASALFTG</sequence>
<keyword evidence="3" id="KW-1185">Reference proteome</keyword>
<proteinExistence type="predicted"/>
<dbReference type="Proteomes" id="UP000276232">
    <property type="component" value="Unassembled WGS sequence"/>
</dbReference>
<dbReference type="EMBL" id="RJKN01000004">
    <property type="protein sequence ID" value="ROP43142.1"/>
    <property type="molecule type" value="Genomic_DNA"/>
</dbReference>